<evidence type="ECO:0000313" key="2">
    <source>
        <dbReference type="EMBL" id="GME69012.1"/>
    </source>
</evidence>
<accession>A0A9W6WFP8</accession>
<reference evidence="2" key="1">
    <citation type="submission" date="2023-04" db="EMBL/GenBank/DDBJ databases">
        <title>Candida boidinii NBRC 10035.</title>
        <authorList>
            <person name="Ichikawa N."/>
            <person name="Sato H."/>
            <person name="Tonouchi N."/>
        </authorList>
    </citation>
    <scope>NUCLEOTIDE SEQUENCE</scope>
    <source>
        <strain evidence="2">NBRC 10035</strain>
    </source>
</reference>
<protein>
    <submittedName>
        <fullName evidence="2">Unnamed protein product</fullName>
    </submittedName>
</protein>
<feature type="compositionally biased region" description="Low complexity" evidence="1">
    <location>
        <begin position="454"/>
        <end position="488"/>
    </location>
</feature>
<dbReference type="AlphaFoldDB" id="A0A9W6WFP8"/>
<gene>
    <name evidence="2" type="ORF">Cboi02_000201700</name>
</gene>
<sequence>MFESYSQDTKINSVSLVKHQNDQVTRSVNSPTSTNTSTSSSNFGSNLTTRLPLKNNAKSEKLNSNTDNMSIEFDNGTTLSQKDKLDGVPSNNSSLPPVENHKEIEKDQGLEKRQSNVTTPANLHYEQHQQHQQRQQNQQESSLSSESQSQSQSSVDSPSSTSSLPFSNTVQHQRDIRENHSEQSSIPSPPISITIKQSNMKNGMTNNDSNQRTAKLPVKQNLSTNTNTNKNDVKVKTEDSVNKRVPDYYAITNAIKLNNNVLTDNSNNNKNNNNKININIYNSSTNNSANRNSIRSDTGDNVADTSDDDEDQITEINQDLVDFISKIDQVIEVTRNLGAPKDTTETITQTLSKAKIELYRLNLNKNLVKRQLKANDEEYSIERQLLSKNLENLEKHIHFLANENNISNNKNKKLLNYCKTLKHEKLKSLRVENNNLKMEINDLQDHILKLNEENNNSSNNISGSVSSTSSPTSSSATSSKFASSHGSGVISEGSTSTLENPSKKRKSKSDPDTTIIISSNINNNKTLSPNISQLTSPISSTAALNISATPTFAVTTPTTNPLSPNTNMLETLGRLASHVLEEEHFMESHSPK</sequence>
<feature type="compositionally biased region" description="Polar residues" evidence="1">
    <location>
        <begin position="194"/>
        <end position="213"/>
    </location>
</feature>
<feature type="region of interest" description="Disordered" evidence="1">
    <location>
        <begin position="125"/>
        <end position="230"/>
    </location>
</feature>
<feature type="compositionally biased region" description="Basic and acidic residues" evidence="1">
    <location>
        <begin position="172"/>
        <end position="181"/>
    </location>
</feature>
<feature type="compositionally biased region" description="Polar residues" evidence="1">
    <location>
        <begin position="62"/>
        <end position="80"/>
    </location>
</feature>
<feature type="region of interest" description="Disordered" evidence="1">
    <location>
        <begin position="1"/>
        <end position="112"/>
    </location>
</feature>
<feature type="compositionally biased region" description="Low complexity" evidence="1">
    <location>
        <begin position="284"/>
        <end position="296"/>
    </location>
</feature>
<proteinExistence type="predicted"/>
<feature type="region of interest" description="Disordered" evidence="1">
    <location>
        <begin position="284"/>
        <end position="310"/>
    </location>
</feature>
<feature type="region of interest" description="Disordered" evidence="1">
    <location>
        <begin position="454"/>
        <end position="516"/>
    </location>
</feature>
<evidence type="ECO:0000256" key="1">
    <source>
        <dbReference type="SAM" id="MobiDB-lite"/>
    </source>
</evidence>
<feature type="compositionally biased region" description="Basic and acidic residues" evidence="1">
    <location>
        <begin position="99"/>
        <end position="112"/>
    </location>
</feature>
<evidence type="ECO:0000313" key="3">
    <source>
        <dbReference type="Proteomes" id="UP001165120"/>
    </source>
</evidence>
<keyword evidence="3" id="KW-1185">Reference proteome</keyword>
<dbReference type="EMBL" id="BSXN01000552">
    <property type="protein sequence ID" value="GME69012.1"/>
    <property type="molecule type" value="Genomic_DNA"/>
</dbReference>
<feature type="compositionally biased region" description="Low complexity" evidence="1">
    <location>
        <begin position="130"/>
        <end position="163"/>
    </location>
</feature>
<feature type="compositionally biased region" description="Low complexity" evidence="1">
    <location>
        <begin position="25"/>
        <end position="49"/>
    </location>
</feature>
<organism evidence="2 3">
    <name type="scientific">Candida boidinii</name>
    <name type="common">Yeast</name>
    <dbReference type="NCBI Taxonomy" id="5477"/>
    <lineage>
        <taxon>Eukaryota</taxon>
        <taxon>Fungi</taxon>
        <taxon>Dikarya</taxon>
        <taxon>Ascomycota</taxon>
        <taxon>Saccharomycotina</taxon>
        <taxon>Pichiomycetes</taxon>
        <taxon>Pichiales</taxon>
        <taxon>Pichiaceae</taxon>
        <taxon>Ogataea</taxon>
        <taxon>Ogataea/Candida clade</taxon>
    </lineage>
</organism>
<name>A0A9W6WFP8_CANBO</name>
<comment type="caution">
    <text evidence="2">The sequence shown here is derived from an EMBL/GenBank/DDBJ whole genome shotgun (WGS) entry which is preliminary data.</text>
</comment>
<dbReference type="Proteomes" id="UP001165120">
    <property type="component" value="Unassembled WGS sequence"/>
</dbReference>
<feature type="compositionally biased region" description="Polar residues" evidence="1">
    <location>
        <begin position="1"/>
        <end position="15"/>
    </location>
</feature>